<dbReference type="PIRSF" id="PIRSF019455">
    <property type="entry name" value="CopR_AtkY"/>
    <property type="match status" value="1"/>
</dbReference>
<dbReference type="InterPro" id="IPR005650">
    <property type="entry name" value="BlaI_family"/>
</dbReference>
<dbReference type="Proteomes" id="UP000095651">
    <property type="component" value="Unassembled WGS sequence"/>
</dbReference>
<evidence type="ECO:0000256" key="2">
    <source>
        <dbReference type="ARBA" id="ARBA00023015"/>
    </source>
</evidence>
<gene>
    <name evidence="5" type="primary">blaI_4</name>
    <name evidence="5" type="ORF">ERS852407_02320</name>
</gene>
<dbReference type="GO" id="GO:0045892">
    <property type="term" value="P:negative regulation of DNA-templated transcription"/>
    <property type="evidence" value="ECO:0007669"/>
    <property type="project" value="InterPro"/>
</dbReference>
<evidence type="ECO:0000256" key="3">
    <source>
        <dbReference type="ARBA" id="ARBA00023125"/>
    </source>
</evidence>
<proteinExistence type="inferred from homology"/>
<accession>A0A174DU74</accession>
<evidence type="ECO:0000313" key="5">
    <source>
        <dbReference type="EMBL" id="CUO27615.1"/>
    </source>
</evidence>
<dbReference type="EMBL" id="CYZE01000005">
    <property type="protein sequence ID" value="CUO27615.1"/>
    <property type="molecule type" value="Genomic_DNA"/>
</dbReference>
<organism evidence="5 6">
    <name type="scientific">Hungatella hathewayi</name>
    <dbReference type="NCBI Taxonomy" id="154046"/>
    <lineage>
        <taxon>Bacteria</taxon>
        <taxon>Bacillati</taxon>
        <taxon>Bacillota</taxon>
        <taxon>Clostridia</taxon>
        <taxon>Lachnospirales</taxon>
        <taxon>Lachnospiraceae</taxon>
        <taxon>Hungatella</taxon>
    </lineage>
</organism>
<dbReference type="GO" id="GO:0003677">
    <property type="term" value="F:DNA binding"/>
    <property type="evidence" value="ECO:0007669"/>
    <property type="project" value="UniProtKB-KW"/>
</dbReference>
<keyword evidence="3" id="KW-0238">DNA-binding</keyword>
<sequence>MQQISEYELILMKIIWNNGGTALYAEIVKALEDRGTPWTKNTIITLCSRLASKGFLKTNKIGRRNEYTAVVSEAEYQEVQTQDFLEKVYECDAKGLVATLLQKDLLSCEDYEDLKRHWEKGGSHK</sequence>
<name>A0A174DU74_9FIRM</name>
<dbReference type="SUPFAM" id="SSF46785">
    <property type="entry name" value="Winged helix' DNA-binding domain"/>
    <property type="match status" value="1"/>
</dbReference>
<dbReference type="Gene3D" id="1.10.4040.10">
    <property type="entry name" value="Penicillinase repressor domain"/>
    <property type="match status" value="1"/>
</dbReference>
<evidence type="ECO:0000313" key="6">
    <source>
        <dbReference type="Proteomes" id="UP000095651"/>
    </source>
</evidence>
<dbReference type="AlphaFoldDB" id="A0A174DU74"/>
<dbReference type="RefSeq" id="WP_055655191.1">
    <property type="nucleotide sequence ID" value="NZ_CABIXC010000005.1"/>
</dbReference>
<evidence type="ECO:0000256" key="1">
    <source>
        <dbReference type="ARBA" id="ARBA00011046"/>
    </source>
</evidence>
<evidence type="ECO:0000256" key="4">
    <source>
        <dbReference type="ARBA" id="ARBA00023163"/>
    </source>
</evidence>
<keyword evidence="2" id="KW-0805">Transcription regulation</keyword>
<dbReference type="InterPro" id="IPR036390">
    <property type="entry name" value="WH_DNA-bd_sf"/>
</dbReference>
<dbReference type="Pfam" id="PF03965">
    <property type="entry name" value="Penicillinase_R"/>
    <property type="match status" value="1"/>
</dbReference>
<dbReference type="Gene3D" id="1.10.10.10">
    <property type="entry name" value="Winged helix-like DNA-binding domain superfamily/Winged helix DNA-binding domain"/>
    <property type="match status" value="1"/>
</dbReference>
<keyword evidence="4" id="KW-0804">Transcription</keyword>
<reference evidence="5 6" key="1">
    <citation type="submission" date="2015-09" db="EMBL/GenBank/DDBJ databases">
        <authorList>
            <consortium name="Pathogen Informatics"/>
        </authorList>
    </citation>
    <scope>NUCLEOTIDE SEQUENCE [LARGE SCALE GENOMIC DNA]</scope>
    <source>
        <strain evidence="5 6">2789STDY5608850</strain>
    </source>
</reference>
<comment type="similarity">
    <text evidence="1">Belongs to the BlaI transcriptional regulatory family.</text>
</comment>
<protein>
    <submittedName>
        <fullName evidence="5">Transcriptional repressor, CopY family</fullName>
    </submittedName>
</protein>
<dbReference type="InterPro" id="IPR036388">
    <property type="entry name" value="WH-like_DNA-bd_sf"/>
</dbReference>